<dbReference type="Pfam" id="PF18117">
    <property type="entry name" value="EDS1_EP"/>
    <property type="match status" value="1"/>
</dbReference>
<dbReference type="InterPro" id="IPR029058">
    <property type="entry name" value="AB_hydrolase_fold"/>
</dbReference>
<dbReference type="GO" id="GO:0006952">
    <property type="term" value="P:defense response"/>
    <property type="evidence" value="ECO:0007669"/>
    <property type="project" value="UniProtKB-KW"/>
</dbReference>
<dbReference type="InterPro" id="IPR044603">
    <property type="entry name" value="SAG101-like"/>
</dbReference>
<dbReference type="GO" id="GO:0005634">
    <property type="term" value="C:nucleus"/>
    <property type="evidence" value="ECO:0007669"/>
    <property type="project" value="UniProtKB-SubCell"/>
</dbReference>
<evidence type="ECO:0000256" key="6">
    <source>
        <dbReference type="ARBA" id="ARBA00023242"/>
    </source>
</evidence>
<evidence type="ECO:0000256" key="2">
    <source>
        <dbReference type="ARBA" id="ARBA00004496"/>
    </source>
</evidence>
<dbReference type="AlphaFoldDB" id="A0AAE1N3M1"/>
<dbReference type="InterPro" id="IPR002921">
    <property type="entry name" value="Fungal_lipase-type"/>
</dbReference>
<dbReference type="InterPro" id="IPR041266">
    <property type="entry name" value="EDS1_EP"/>
</dbReference>
<organism evidence="9 10">
    <name type="scientific">Acacia crassicarpa</name>
    <name type="common">northern wattle</name>
    <dbReference type="NCBI Taxonomy" id="499986"/>
    <lineage>
        <taxon>Eukaryota</taxon>
        <taxon>Viridiplantae</taxon>
        <taxon>Streptophyta</taxon>
        <taxon>Embryophyta</taxon>
        <taxon>Tracheophyta</taxon>
        <taxon>Spermatophyta</taxon>
        <taxon>Magnoliopsida</taxon>
        <taxon>eudicotyledons</taxon>
        <taxon>Gunneridae</taxon>
        <taxon>Pentapetalae</taxon>
        <taxon>rosids</taxon>
        <taxon>fabids</taxon>
        <taxon>Fabales</taxon>
        <taxon>Fabaceae</taxon>
        <taxon>Caesalpinioideae</taxon>
        <taxon>mimosoid clade</taxon>
        <taxon>Acacieae</taxon>
        <taxon>Acacia</taxon>
    </lineage>
</organism>
<keyword evidence="6" id="KW-0539">Nucleus</keyword>
<keyword evidence="5" id="KW-0611">Plant defense</keyword>
<dbReference type="PANTHER" id="PTHR46898">
    <property type="entry name" value="SENESCENCE-ASSOCIATED CARBOXYLESTERASE 101"/>
    <property type="match status" value="1"/>
</dbReference>
<evidence type="ECO:0000313" key="9">
    <source>
        <dbReference type="EMBL" id="KAK4282459.1"/>
    </source>
</evidence>
<evidence type="ECO:0000256" key="4">
    <source>
        <dbReference type="ARBA" id="ARBA00022801"/>
    </source>
</evidence>
<dbReference type="GO" id="GO:0006629">
    <property type="term" value="P:lipid metabolic process"/>
    <property type="evidence" value="ECO:0007669"/>
    <property type="project" value="InterPro"/>
</dbReference>
<dbReference type="GO" id="GO:0005737">
    <property type="term" value="C:cytoplasm"/>
    <property type="evidence" value="ECO:0007669"/>
    <property type="project" value="UniProtKB-SubCell"/>
</dbReference>
<dbReference type="SUPFAM" id="SSF53474">
    <property type="entry name" value="alpha/beta-Hydrolases"/>
    <property type="match status" value="1"/>
</dbReference>
<evidence type="ECO:0000313" key="10">
    <source>
        <dbReference type="Proteomes" id="UP001293593"/>
    </source>
</evidence>
<dbReference type="PANTHER" id="PTHR46898:SF3">
    <property type="entry name" value="FUNGAL LIPASE-LIKE DOMAIN-CONTAINING PROTEIN"/>
    <property type="match status" value="1"/>
</dbReference>
<keyword evidence="4" id="KW-0378">Hydrolase</keyword>
<proteinExistence type="predicted"/>
<evidence type="ECO:0008006" key="11">
    <source>
        <dbReference type="Google" id="ProtNLM"/>
    </source>
</evidence>
<evidence type="ECO:0000256" key="1">
    <source>
        <dbReference type="ARBA" id="ARBA00004123"/>
    </source>
</evidence>
<reference evidence="9" key="1">
    <citation type="submission" date="2023-10" db="EMBL/GenBank/DDBJ databases">
        <title>Chromosome-level genome of the transformable northern wattle, Acacia crassicarpa.</title>
        <authorList>
            <person name="Massaro I."/>
            <person name="Sinha N.R."/>
            <person name="Poethig S."/>
            <person name="Leichty A.R."/>
        </authorList>
    </citation>
    <scope>NUCLEOTIDE SEQUENCE</scope>
    <source>
        <strain evidence="9">Acra3RX</strain>
        <tissue evidence="9">Leaf</tissue>
    </source>
</reference>
<feature type="domain" description="EDS1 EP" evidence="8">
    <location>
        <begin position="336"/>
        <end position="552"/>
    </location>
</feature>
<dbReference type="EMBL" id="JAWXYG010000002">
    <property type="protein sequence ID" value="KAK4282459.1"/>
    <property type="molecule type" value="Genomic_DNA"/>
</dbReference>
<keyword evidence="10" id="KW-1185">Reference proteome</keyword>
<dbReference type="Pfam" id="PF01764">
    <property type="entry name" value="Lipase_3"/>
    <property type="match status" value="1"/>
</dbReference>
<dbReference type="Proteomes" id="UP001293593">
    <property type="component" value="Unassembled WGS sequence"/>
</dbReference>
<comment type="subcellular location">
    <subcellularLocation>
        <location evidence="2">Cytoplasm</location>
    </subcellularLocation>
    <subcellularLocation>
        <location evidence="1">Nucleus</location>
    </subcellularLocation>
</comment>
<dbReference type="GO" id="GO:0052689">
    <property type="term" value="F:carboxylic ester hydrolase activity"/>
    <property type="evidence" value="ECO:0007669"/>
    <property type="project" value="InterPro"/>
</dbReference>
<name>A0AAE1N3M1_9FABA</name>
<dbReference type="Gene3D" id="3.40.50.1820">
    <property type="entry name" value="alpha/beta hydrolase"/>
    <property type="match status" value="1"/>
</dbReference>
<sequence>MTYCNGVESASFVVSSNLLRRPLETILELHADISTKQEDNLWFKVKQELDLIVIAFVASQINLEEPEQSDFVSSSALKDNNFPVFEFLCNQKFPCFSLHKAAISLFCHHREQLHQLKSRINSSKPLIVTGHALGGSIASLFTLWLLENLATGSGRKRSPLCITFGSPLLGDTDLQKAISRSPLWNSSFLHVASLQDPLPRSFISTNVYKPFGTFLLCSELGSACFNDPDSILQLLVETRSTVSDPCDQAFHIHQYSDIVQNLHHKAICKAFTLQPQNMALSDSLEASIIIQLEALGLSQIQQTVVEKLKLQEIMLQKKKDLDPSKRLNDMKMYMAYLEWYKKYAKAEETGMYDMYKKHRNEGEQDIVWWKRELTLYWTEMVEEAEMKPQREGAAFRTRWLFAGTNYRRMMEPLDIADYYENGGKDYETEGRSKHYQKLEEWLKEDGITASSSGGLLCTTNKQNVESILTLDSCFWARVEEALIACRDMMMKSGEECSSSRQQLSEFEEYVYELLKNYAVSPEIFLKYSTYMRWWNEYEMLKEASSDSKLASFMRNPDNYKLYSMGAFDFQ</sequence>
<feature type="domain" description="Fungal lipase-type" evidence="7">
    <location>
        <begin position="98"/>
        <end position="202"/>
    </location>
</feature>
<evidence type="ECO:0000256" key="3">
    <source>
        <dbReference type="ARBA" id="ARBA00022490"/>
    </source>
</evidence>
<evidence type="ECO:0000256" key="5">
    <source>
        <dbReference type="ARBA" id="ARBA00022821"/>
    </source>
</evidence>
<protein>
    <recommendedName>
        <fullName evidence="11">Senescence-associated carboxylesterase 101</fullName>
    </recommendedName>
</protein>
<evidence type="ECO:0000259" key="8">
    <source>
        <dbReference type="Pfam" id="PF18117"/>
    </source>
</evidence>
<gene>
    <name evidence="9" type="ORF">QN277_013835</name>
</gene>
<keyword evidence="3" id="KW-0963">Cytoplasm</keyword>
<evidence type="ECO:0000259" key="7">
    <source>
        <dbReference type="Pfam" id="PF01764"/>
    </source>
</evidence>
<accession>A0AAE1N3M1</accession>
<comment type="caution">
    <text evidence="9">The sequence shown here is derived from an EMBL/GenBank/DDBJ whole genome shotgun (WGS) entry which is preliminary data.</text>
</comment>